<reference evidence="3" key="1">
    <citation type="submission" date="2010-12" db="EMBL/GenBank/DDBJ databases">
        <title>Complete sequence of Variovorax paradoxus EPS.</title>
        <authorList>
            <consortium name="US DOE Joint Genome Institute"/>
            <person name="Lucas S."/>
            <person name="Copeland A."/>
            <person name="Lapidus A."/>
            <person name="Cheng J.-F."/>
            <person name="Goodwin L."/>
            <person name="Pitluck S."/>
            <person name="Teshima H."/>
            <person name="Detter J.C."/>
            <person name="Han C."/>
            <person name="Tapia R."/>
            <person name="Land M."/>
            <person name="Hauser L."/>
            <person name="Kyrpides N."/>
            <person name="Ivanova N."/>
            <person name="Ovchinnikova G."/>
            <person name="Orwin P."/>
            <person name="Han J.-I.G."/>
            <person name="Woyke T."/>
        </authorList>
    </citation>
    <scope>NUCLEOTIDE SEQUENCE [LARGE SCALE GENOMIC DNA]</scope>
    <source>
        <strain evidence="3">EPS</strain>
    </source>
</reference>
<proteinExistence type="predicted"/>
<feature type="compositionally biased region" description="Polar residues" evidence="1">
    <location>
        <begin position="85"/>
        <end position="94"/>
    </location>
</feature>
<evidence type="ECO:0000313" key="2">
    <source>
        <dbReference type="EMBL" id="ADU38059.1"/>
    </source>
</evidence>
<dbReference type="HOGENOM" id="CLU_2385289_0_0_4"/>
<feature type="region of interest" description="Disordered" evidence="1">
    <location>
        <begin position="75"/>
        <end position="94"/>
    </location>
</feature>
<dbReference type="Proteomes" id="UP000008917">
    <property type="component" value="Chromosome"/>
</dbReference>
<organism evidence="2 3">
    <name type="scientific">Variovorax paradoxus (strain EPS)</name>
    <dbReference type="NCBI Taxonomy" id="595537"/>
    <lineage>
        <taxon>Bacteria</taxon>
        <taxon>Pseudomonadati</taxon>
        <taxon>Pseudomonadota</taxon>
        <taxon>Betaproteobacteria</taxon>
        <taxon>Burkholderiales</taxon>
        <taxon>Comamonadaceae</taxon>
        <taxon>Variovorax</taxon>
    </lineage>
</organism>
<name>E6V2Z3_VARPE</name>
<accession>E6V2Z3</accession>
<dbReference type="AlphaFoldDB" id="E6V2Z3"/>
<dbReference type="STRING" id="595537.Varpa_3878"/>
<dbReference type="KEGG" id="vpe:Varpa_3878"/>
<dbReference type="OrthoDB" id="8853650at2"/>
<evidence type="ECO:0000256" key="1">
    <source>
        <dbReference type="SAM" id="MobiDB-lite"/>
    </source>
</evidence>
<evidence type="ECO:0000313" key="3">
    <source>
        <dbReference type="Proteomes" id="UP000008917"/>
    </source>
</evidence>
<gene>
    <name evidence="2" type="ordered locus">Varpa_3878</name>
</gene>
<protein>
    <submittedName>
        <fullName evidence="2">Uncharacterized protein</fullName>
    </submittedName>
</protein>
<reference evidence="2 3" key="2">
    <citation type="journal article" date="2013" name="Genome Announc.">
        <title>Genome of the Root-Associated Plant Growth-Promoting Bacterium Variovorax paradoxus Strain EPS.</title>
        <authorList>
            <person name="Han J.I."/>
            <person name="Spain J.C."/>
            <person name="Leadbetter J.R."/>
            <person name="Ovchinnikova G."/>
            <person name="Goodwin L.A."/>
            <person name="Han C.S."/>
            <person name="Woyke T."/>
            <person name="Davenport K.W."/>
            <person name="Orwin P.M."/>
        </authorList>
    </citation>
    <scope>NUCLEOTIDE SEQUENCE [LARGE SCALE GENOMIC DNA]</scope>
    <source>
        <strain evidence="2 3">EPS</strain>
    </source>
</reference>
<sequence length="94" mass="10281">MVMNMDIVRLDIRVPEGWSCWFALALTPHGTYAGFAELSHQGIARCALVITRQLSSDAAVRRATARAEHFVRQWMPQRSPGPDISGSTTVPGSA</sequence>
<dbReference type="EMBL" id="CP002417">
    <property type="protein sequence ID" value="ADU38059.1"/>
    <property type="molecule type" value="Genomic_DNA"/>
</dbReference>